<dbReference type="RefSeq" id="WP_188560609.1">
    <property type="nucleotide sequence ID" value="NZ_BMGY01000004.1"/>
</dbReference>
<keyword evidence="2" id="KW-0540">Nuclease</keyword>
<name>A0ABQ1ZX75_9BACT</name>
<dbReference type="Proteomes" id="UP000637774">
    <property type="component" value="Unassembled WGS sequence"/>
</dbReference>
<reference evidence="3" key="1">
    <citation type="journal article" date="2019" name="Int. J. Syst. Evol. Microbiol.">
        <title>The Global Catalogue of Microorganisms (GCM) 10K type strain sequencing project: providing services to taxonomists for standard genome sequencing and annotation.</title>
        <authorList>
            <consortium name="The Broad Institute Genomics Platform"/>
            <consortium name="The Broad Institute Genome Sequencing Center for Infectious Disease"/>
            <person name="Wu L."/>
            <person name="Ma J."/>
        </authorList>
    </citation>
    <scope>NUCLEOTIDE SEQUENCE [LARGE SCALE GENOMIC DNA]</scope>
    <source>
        <strain evidence="3">CGMCC 1.14966</strain>
    </source>
</reference>
<evidence type="ECO:0000313" key="3">
    <source>
        <dbReference type="Proteomes" id="UP000637774"/>
    </source>
</evidence>
<proteinExistence type="predicted"/>
<keyword evidence="2" id="KW-0255">Endonuclease</keyword>
<dbReference type="InterPro" id="IPR011335">
    <property type="entry name" value="Restrct_endonuc-II-like"/>
</dbReference>
<accession>A0ABQ1ZX75</accession>
<sequence length="331" mass="37022">MPVFTVRADSGEFTDAFRRGGYVGIGWFDAPMSDTSTREAIAARYRDDFLSQSVGTSGQNIGQIHRFLNTIQPHDWVITPFSNAEGALLVGQVLPEPVYFVVPGTDECRYGYRRPVRWHPQPIYRNQLSESLRNTLGSTLTVFNVPQEQELLTMLTGVPPVRPHVRPSFGPEQATEAVRQKLLELSAQEFEVLVSYVLRVLGFVGQATRLVADGGVDFEGELRIGGVAQIKLQVQVKRYTNTQINETALRSFRGALKQGHQGCFITLSDYSSATRASAINPHFQPINLINGREFVELFIKHYDQILEALAAEDADELAQKLRFRKALLPLS</sequence>
<gene>
    <name evidence="2" type="ORF">GCM10011495_06740</name>
</gene>
<evidence type="ECO:0000259" key="1">
    <source>
        <dbReference type="Pfam" id="PF04471"/>
    </source>
</evidence>
<dbReference type="Pfam" id="PF04471">
    <property type="entry name" value="Mrr_cat"/>
    <property type="match status" value="1"/>
</dbReference>
<dbReference type="InterPro" id="IPR052906">
    <property type="entry name" value="Type_IV_Methyl-Rstrct_Enzyme"/>
</dbReference>
<keyword evidence="2" id="KW-0378">Hydrolase</keyword>
<dbReference type="GO" id="GO:0004519">
    <property type="term" value="F:endonuclease activity"/>
    <property type="evidence" value="ECO:0007669"/>
    <property type="project" value="UniProtKB-KW"/>
</dbReference>
<dbReference type="Gene3D" id="3.40.1350.10">
    <property type="match status" value="1"/>
</dbReference>
<keyword evidence="3" id="KW-1185">Reference proteome</keyword>
<dbReference type="InterPro" id="IPR007560">
    <property type="entry name" value="Restrct_endonuc_IV_Mrr"/>
</dbReference>
<comment type="caution">
    <text evidence="2">The sequence shown here is derived from an EMBL/GenBank/DDBJ whole genome shotgun (WGS) entry which is preliminary data.</text>
</comment>
<dbReference type="EMBL" id="BMGY01000004">
    <property type="protein sequence ID" value="GGH80871.1"/>
    <property type="molecule type" value="Genomic_DNA"/>
</dbReference>
<organism evidence="2 3">
    <name type="scientific">Hymenobacter frigidus</name>
    <dbReference type="NCBI Taxonomy" id="1524095"/>
    <lineage>
        <taxon>Bacteria</taxon>
        <taxon>Pseudomonadati</taxon>
        <taxon>Bacteroidota</taxon>
        <taxon>Cytophagia</taxon>
        <taxon>Cytophagales</taxon>
        <taxon>Hymenobacteraceae</taxon>
        <taxon>Hymenobacter</taxon>
    </lineage>
</organism>
<dbReference type="InterPro" id="IPR011856">
    <property type="entry name" value="tRNA_endonuc-like_dom_sf"/>
</dbReference>
<protein>
    <submittedName>
        <fullName evidence="2">Restriction endonuclease</fullName>
    </submittedName>
</protein>
<dbReference type="PANTHER" id="PTHR30015:SF7">
    <property type="entry name" value="TYPE IV METHYL-DIRECTED RESTRICTION ENZYME ECOKMRR"/>
    <property type="match status" value="1"/>
</dbReference>
<dbReference type="SUPFAM" id="SSF52980">
    <property type="entry name" value="Restriction endonuclease-like"/>
    <property type="match status" value="1"/>
</dbReference>
<dbReference type="PANTHER" id="PTHR30015">
    <property type="entry name" value="MRR RESTRICTION SYSTEM PROTEIN"/>
    <property type="match status" value="1"/>
</dbReference>
<feature type="domain" description="Restriction endonuclease type IV Mrr" evidence="1">
    <location>
        <begin position="183"/>
        <end position="297"/>
    </location>
</feature>
<evidence type="ECO:0000313" key="2">
    <source>
        <dbReference type="EMBL" id="GGH80871.1"/>
    </source>
</evidence>